<dbReference type="PROSITE" id="PS51318">
    <property type="entry name" value="TAT"/>
    <property type="match status" value="1"/>
</dbReference>
<protein>
    <submittedName>
        <fullName evidence="3">Alpha/beta hydrolase</fullName>
    </submittedName>
</protein>
<dbReference type="InterPro" id="IPR050228">
    <property type="entry name" value="Carboxylesterase_BioH"/>
</dbReference>
<keyword evidence="3" id="KW-0378">Hydrolase</keyword>
<organism evidence="3 4">
    <name type="scientific">Allosphingosinicella deserti</name>
    <dbReference type="NCBI Taxonomy" id="2116704"/>
    <lineage>
        <taxon>Bacteria</taxon>
        <taxon>Pseudomonadati</taxon>
        <taxon>Pseudomonadota</taxon>
        <taxon>Alphaproteobacteria</taxon>
        <taxon>Sphingomonadales</taxon>
        <taxon>Sphingomonadaceae</taxon>
        <taxon>Allosphingosinicella</taxon>
    </lineage>
</organism>
<dbReference type="PANTHER" id="PTHR43194:SF2">
    <property type="entry name" value="PEROXISOMAL MEMBRANE PROTEIN LPX1"/>
    <property type="match status" value="1"/>
</dbReference>
<name>A0A2P7QUH1_9SPHN</name>
<proteinExistence type="predicted"/>
<comment type="caution">
    <text evidence="3">The sequence shown here is derived from an EMBL/GenBank/DDBJ whole genome shotgun (WGS) entry which is preliminary data.</text>
</comment>
<evidence type="ECO:0000259" key="2">
    <source>
        <dbReference type="Pfam" id="PF12697"/>
    </source>
</evidence>
<gene>
    <name evidence="3" type="ORF">C7I55_04720</name>
</gene>
<dbReference type="InterPro" id="IPR006311">
    <property type="entry name" value="TAT_signal"/>
</dbReference>
<dbReference type="GO" id="GO:0016787">
    <property type="term" value="F:hydrolase activity"/>
    <property type="evidence" value="ECO:0007669"/>
    <property type="project" value="UniProtKB-KW"/>
</dbReference>
<feature type="domain" description="AB hydrolase-1" evidence="2">
    <location>
        <begin position="44"/>
        <end position="275"/>
    </location>
</feature>
<dbReference type="OrthoDB" id="7172093at2"/>
<evidence type="ECO:0000313" key="4">
    <source>
        <dbReference type="Proteomes" id="UP000241167"/>
    </source>
</evidence>
<evidence type="ECO:0000313" key="3">
    <source>
        <dbReference type="EMBL" id="PSJ41611.1"/>
    </source>
</evidence>
<dbReference type="EMBL" id="PXYI01000002">
    <property type="protein sequence ID" value="PSJ41611.1"/>
    <property type="molecule type" value="Genomic_DNA"/>
</dbReference>
<feature type="signal peptide" evidence="1">
    <location>
        <begin position="1"/>
        <end position="25"/>
    </location>
</feature>
<dbReference type="Pfam" id="PF12697">
    <property type="entry name" value="Abhydrolase_6"/>
    <property type="match status" value="1"/>
</dbReference>
<reference evidence="3 4" key="1">
    <citation type="submission" date="2018-03" db="EMBL/GenBank/DDBJ databases">
        <title>The draft genome of Sphingosinicella sp. GL-C-18.</title>
        <authorList>
            <person name="Liu L."/>
            <person name="Li L."/>
            <person name="Liang L."/>
            <person name="Zhang X."/>
            <person name="Wang T."/>
        </authorList>
    </citation>
    <scope>NUCLEOTIDE SEQUENCE [LARGE SCALE GENOMIC DNA]</scope>
    <source>
        <strain evidence="3 4">GL-C-18</strain>
    </source>
</reference>
<dbReference type="PRINTS" id="PR00111">
    <property type="entry name" value="ABHYDROLASE"/>
</dbReference>
<keyword evidence="4" id="KW-1185">Reference proteome</keyword>
<feature type="chain" id="PRO_5015140587" evidence="1">
    <location>
        <begin position="26"/>
        <end position="282"/>
    </location>
</feature>
<evidence type="ECO:0000256" key="1">
    <source>
        <dbReference type="SAM" id="SignalP"/>
    </source>
</evidence>
<dbReference type="InterPro" id="IPR000073">
    <property type="entry name" value="AB_hydrolase_1"/>
</dbReference>
<dbReference type="SUPFAM" id="SSF53474">
    <property type="entry name" value="alpha/beta-Hydrolases"/>
    <property type="match status" value="1"/>
</dbReference>
<dbReference type="Gene3D" id="3.40.50.1820">
    <property type="entry name" value="alpha/beta hydrolase"/>
    <property type="match status" value="1"/>
</dbReference>
<dbReference type="InterPro" id="IPR029058">
    <property type="entry name" value="AB_hydrolase_fold"/>
</dbReference>
<sequence>MNRRAFLGSCLALAAAAMLSVPASAVTFEPSRISVSVRGTGPDVVLIHGLAASRGVWGGTVAAVPGYRYHLVQIAGFAGAPVGGNARGSVASGVADEIARYIHANGLKRPAVIGHSMGGTIALMLAARYPDLAGRVMVVDMVPAPARAAGLSRWIAQPIARFVGREVVGADRLRGALQSVVGRFGSANWLATNSDGGVVGRSVEELMATDLTPDLPRIRAPLTVVYACPDPLKFTRPRLDRFYAAAYARRPGTRLVPIARSGHMIMFDQPAAFRAEVKRFLA</sequence>
<dbReference type="PANTHER" id="PTHR43194">
    <property type="entry name" value="HYDROLASE ALPHA/BETA FOLD FAMILY"/>
    <property type="match status" value="1"/>
</dbReference>
<dbReference type="AlphaFoldDB" id="A0A2P7QUH1"/>
<accession>A0A2P7QUH1</accession>
<keyword evidence="1" id="KW-0732">Signal</keyword>
<dbReference type="Proteomes" id="UP000241167">
    <property type="component" value="Unassembled WGS sequence"/>
</dbReference>